<gene>
    <name evidence="2" type="ORF">BT67DRAFT_444488</name>
</gene>
<dbReference type="Gene3D" id="3.40.50.1110">
    <property type="entry name" value="SGNH hydrolase"/>
    <property type="match status" value="1"/>
</dbReference>
<dbReference type="GO" id="GO:0004622">
    <property type="term" value="F:phosphatidylcholine lysophospholipase activity"/>
    <property type="evidence" value="ECO:0007669"/>
    <property type="project" value="TreeGrafter"/>
</dbReference>
<dbReference type="Pfam" id="PF13472">
    <property type="entry name" value="Lipase_GDSL_2"/>
    <property type="match status" value="1"/>
</dbReference>
<evidence type="ECO:0000313" key="3">
    <source>
        <dbReference type="Proteomes" id="UP001304895"/>
    </source>
</evidence>
<sequence>MAFPHVRVEVAEDGESGETVTHMFGGRMEARFPPPSADGKTRKTDDGKPYDWVIVLGGTNDIGIGVPPDMIFEKLVECWDIPLRRGCKVLALTVPEAGIKDPARERIDARRNELNDAIRGYKRENFHVFDLNTAVTYYSMSEADRTRYWDDHLHFTPDGYDLVGNKVGVALVSILAKDRTLNPPVRRRRRFKDDGNKFDEETGDPAAIDQGYVVVRRTDLD</sequence>
<dbReference type="Proteomes" id="UP001304895">
    <property type="component" value="Unassembled WGS sequence"/>
</dbReference>
<keyword evidence="3" id="KW-1185">Reference proteome</keyword>
<protein>
    <recommendedName>
        <fullName evidence="1">SGNH hydrolase-type esterase domain-containing protein</fullName>
    </recommendedName>
</protein>
<comment type="caution">
    <text evidence="2">The sequence shown here is derived from an EMBL/GenBank/DDBJ whole genome shotgun (WGS) entry which is preliminary data.</text>
</comment>
<dbReference type="CDD" id="cd00229">
    <property type="entry name" value="SGNH_hydrolase"/>
    <property type="match status" value="1"/>
</dbReference>
<dbReference type="InterPro" id="IPR013830">
    <property type="entry name" value="SGNH_hydro"/>
</dbReference>
<dbReference type="PANTHER" id="PTHR30383">
    <property type="entry name" value="THIOESTERASE 1/PROTEASE 1/LYSOPHOSPHOLIPASE L1"/>
    <property type="match status" value="1"/>
</dbReference>
<reference evidence="2" key="2">
    <citation type="submission" date="2023-05" db="EMBL/GenBank/DDBJ databases">
        <authorList>
            <consortium name="Lawrence Berkeley National Laboratory"/>
            <person name="Steindorff A."/>
            <person name="Hensen N."/>
            <person name="Bonometti L."/>
            <person name="Westerberg I."/>
            <person name="Brannstrom I.O."/>
            <person name="Guillou S."/>
            <person name="Cros-Aarteil S."/>
            <person name="Calhoun S."/>
            <person name="Haridas S."/>
            <person name="Kuo A."/>
            <person name="Mondo S."/>
            <person name="Pangilinan J."/>
            <person name="Riley R."/>
            <person name="Labutti K."/>
            <person name="Andreopoulos B."/>
            <person name="Lipzen A."/>
            <person name="Chen C."/>
            <person name="Yanf M."/>
            <person name="Daum C."/>
            <person name="Ng V."/>
            <person name="Clum A."/>
            <person name="Ohm R."/>
            <person name="Martin F."/>
            <person name="Silar P."/>
            <person name="Natvig D."/>
            <person name="Lalanne C."/>
            <person name="Gautier V."/>
            <person name="Ament-Velasquez S.L."/>
            <person name="Kruys A."/>
            <person name="Hutchinson M.I."/>
            <person name="Powell A.J."/>
            <person name="Barry K."/>
            <person name="Miller A.N."/>
            <person name="Grigoriev I.V."/>
            <person name="Debuchy R."/>
            <person name="Gladieux P."/>
            <person name="Thoren M.H."/>
            <person name="Johannesson H."/>
        </authorList>
    </citation>
    <scope>NUCLEOTIDE SEQUENCE</scope>
    <source>
        <strain evidence="2">CBS 123565</strain>
    </source>
</reference>
<dbReference type="InterPro" id="IPR036514">
    <property type="entry name" value="SGNH_hydro_sf"/>
</dbReference>
<evidence type="ECO:0000259" key="1">
    <source>
        <dbReference type="Pfam" id="PF13472"/>
    </source>
</evidence>
<proteinExistence type="predicted"/>
<accession>A0AAN6ZBC6</accession>
<evidence type="ECO:0000313" key="2">
    <source>
        <dbReference type="EMBL" id="KAK4131691.1"/>
    </source>
</evidence>
<dbReference type="SUPFAM" id="SSF52266">
    <property type="entry name" value="SGNH hydrolase"/>
    <property type="match status" value="1"/>
</dbReference>
<dbReference type="EMBL" id="MU853422">
    <property type="protein sequence ID" value="KAK4131691.1"/>
    <property type="molecule type" value="Genomic_DNA"/>
</dbReference>
<reference evidence="2" key="1">
    <citation type="journal article" date="2023" name="Mol. Phylogenet. Evol.">
        <title>Genome-scale phylogeny and comparative genomics of the fungal order Sordariales.</title>
        <authorList>
            <person name="Hensen N."/>
            <person name="Bonometti L."/>
            <person name="Westerberg I."/>
            <person name="Brannstrom I.O."/>
            <person name="Guillou S."/>
            <person name="Cros-Aarteil S."/>
            <person name="Calhoun S."/>
            <person name="Haridas S."/>
            <person name="Kuo A."/>
            <person name="Mondo S."/>
            <person name="Pangilinan J."/>
            <person name="Riley R."/>
            <person name="LaButti K."/>
            <person name="Andreopoulos B."/>
            <person name="Lipzen A."/>
            <person name="Chen C."/>
            <person name="Yan M."/>
            <person name="Daum C."/>
            <person name="Ng V."/>
            <person name="Clum A."/>
            <person name="Steindorff A."/>
            <person name="Ohm R.A."/>
            <person name="Martin F."/>
            <person name="Silar P."/>
            <person name="Natvig D.O."/>
            <person name="Lalanne C."/>
            <person name="Gautier V."/>
            <person name="Ament-Velasquez S.L."/>
            <person name="Kruys A."/>
            <person name="Hutchinson M.I."/>
            <person name="Powell A.J."/>
            <person name="Barry K."/>
            <person name="Miller A.N."/>
            <person name="Grigoriev I.V."/>
            <person name="Debuchy R."/>
            <person name="Gladieux P."/>
            <person name="Hiltunen Thoren M."/>
            <person name="Johannesson H."/>
        </authorList>
    </citation>
    <scope>NUCLEOTIDE SEQUENCE</scope>
    <source>
        <strain evidence="2">CBS 123565</strain>
    </source>
</reference>
<dbReference type="PANTHER" id="PTHR30383:SF19">
    <property type="entry name" value="FIBRONECTIN TYPE-III DOMAIN-CONTAINING PROTEIN"/>
    <property type="match status" value="1"/>
</dbReference>
<organism evidence="2 3">
    <name type="scientific">Trichocladium antarcticum</name>
    <dbReference type="NCBI Taxonomy" id="1450529"/>
    <lineage>
        <taxon>Eukaryota</taxon>
        <taxon>Fungi</taxon>
        <taxon>Dikarya</taxon>
        <taxon>Ascomycota</taxon>
        <taxon>Pezizomycotina</taxon>
        <taxon>Sordariomycetes</taxon>
        <taxon>Sordariomycetidae</taxon>
        <taxon>Sordariales</taxon>
        <taxon>Chaetomiaceae</taxon>
        <taxon>Trichocladium</taxon>
    </lineage>
</organism>
<dbReference type="InterPro" id="IPR051532">
    <property type="entry name" value="Ester_Hydrolysis_Enzymes"/>
</dbReference>
<name>A0AAN6ZBC6_9PEZI</name>
<dbReference type="AlphaFoldDB" id="A0AAN6ZBC6"/>
<feature type="domain" description="SGNH hydrolase-type esterase" evidence="1">
    <location>
        <begin position="10"/>
        <end position="162"/>
    </location>
</feature>